<organism evidence="5 6">
    <name type="scientific">Drosophila lebanonensis</name>
    <name type="common">Fruit fly</name>
    <name type="synonym">Scaptodrosophila lebanonensis</name>
    <dbReference type="NCBI Taxonomy" id="7225"/>
    <lineage>
        <taxon>Eukaryota</taxon>
        <taxon>Metazoa</taxon>
        <taxon>Ecdysozoa</taxon>
        <taxon>Arthropoda</taxon>
        <taxon>Hexapoda</taxon>
        <taxon>Insecta</taxon>
        <taxon>Pterygota</taxon>
        <taxon>Neoptera</taxon>
        <taxon>Endopterygota</taxon>
        <taxon>Diptera</taxon>
        <taxon>Brachycera</taxon>
        <taxon>Muscomorpha</taxon>
        <taxon>Ephydroidea</taxon>
        <taxon>Drosophilidae</taxon>
        <taxon>Scaptodrosophila</taxon>
    </lineage>
</organism>
<dbReference type="PANTHER" id="PTHR12480:SF6">
    <property type="entry name" value="2-OXOGLUTARATE AND IRON-DEPENDENT OXYGENASE JMJD4"/>
    <property type="match status" value="1"/>
</dbReference>
<dbReference type="GeneID" id="115631208"/>
<evidence type="ECO:0000313" key="6">
    <source>
        <dbReference type="RefSeq" id="XP_030383773.1"/>
    </source>
</evidence>
<sequence length="445" mass="51968">MASDVAALALLLEPPPPGTTLNDKDASHICRRSASDLSYNDFYWQYMHNNWPVIITDVSNNWECRNWIRSGSATPDDKDDEANANINTAHTNINFDYLKSRIGDCLVPVADCNAKYFNSHAKIELRFYDFLARWRRSMLQKEHEQELNSNVIEKAMALNNLYLKDWHLAAQLPAYEFYSVPKYFASDWLNEQLVALKRDDYRFVYMGPRNSWTSYHADVFGSYSWSTNIVGRKKWLIMPPGEETKLADRLGNLPFKIDEELLAEQKVRFFTINQSANEAVFVPSGWFHQVWNETDTISVNHNWFNACNVPLVWRNLQTNMQAVRKEIADCSQMENFEAHCQTMLRASFGINYLDFIDLLEFIAARRLTALEHFTMGNKNSLLLFDRYTMNEYHLRYDLARLRQLLGHILEDETVRRSTSSELYNRCESLLQRLKQCPDMALPAEI</sequence>
<reference evidence="6" key="1">
    <citation type="submission" date="2025-08" db="UniProtKB">
        <authorList>
            <consortium name="RefSeq"/>
        </authorList>
    </citation>
    <scope>IDENTIFICATION</scope>
    <source>
        <strain evidence="6">11010-0011.00</strain>
        <tissue evidence="6">Whole body</tissue>
    </source>
</reference>
<evidence type="ECO:0000256" key="2">
    <source>
        <dbReference type="ARBA" id="ARBA00047762"/>
    </source>
</evidence>
<comment type="catalytic activity">
    <reaction evidence="2">
        <text>L-lysyl-[protein] + 2-oxoglutarate + O2 = 4-hydroxy-L-lysyl-[protein] + succinate + CO2</text>
        <dbReference type="Rhea" id="RHEA:57156"/>
        <dbReference type="Rhea" id="RHEA-COMP:9752"/>
        <dbReference type="Rhea" id="RHEA-COMP:15084"/>
        <dbReference type="ChEBI" id="CHEBI:15379"/>
        <dbReference type="ChEBI" id="CHEBI:16526"/>
        <dbReference type="ChEBI" id="CHEBI:16810"/>
        <dbReference type="ChEBI" id="CHEBI:29969"/>
        <dbReference type="ChEBI" id="CHEBI:30031"/>
        <dbReference type="ChEBI" id="CHEBI:141495"/>
    </reaction>
</comment>
<evidence type="ECO:0000259" key="4">
    <source>
        <dbReference type="PROSITE" id="PS51184"/>
    </source>
</evidence>
<dbReference type="AlphaFoldDB" id="A0A6J2U8A2"/>
<dbReference type="RefSeq" id="XP_030383773.1">
    <property type="nucleotide sequence ID" value="XM_030527913.1"/>
</dbReference>
<protein>
    <recommendedName>
        <fullName evidence="3">Jumonji domain-containing protein 4</fullName>
    </recommendedName>
</protein>
<dbReference type="GO" id="GO:0005634">
    <property type="term" value="C:nucleus"/>
    <property type="evidence" value="ECO:0007669"/>
    <property type="project" value="TreeGrafter"/>
</dbReference>
<dbReference type="Proteomes" id="UP000504634">
    <property type="component" value="Unplaced"/>
</dbReference>
<dbReference type="OrthoDB" id="203487at2759"/>
<dbReference type="GO" id="GO:0016706">
    <property type="term" value="F:2-oxoglutarate-dependent dioxygenase activity"/>
    <property type="evidence" value="ECO:0007669"/>
    <property type="project" value="TreeGrafter"/>
</dbReference>
<name>A0A6J2U8A2_DROLE</name>
<evidence type="ECO:0000313" key="5">
    <source>
        <dbReference type="Proteomes" id="UP000504634"/>
    </source>
</evidence>
<dbReference type="InterPro" id="IPR050910">
    <property type="entry name" value="JMJD6_ArgDemeth/LysHydrox"/>
</dbReference>
<dbReference type="PANTHER" id="PTHR12480">
    <property type="entry name" value="ARGININE DEMETHYLASE AND LYSYL-HYDROXYLASE JMJD"/>
    <property type="match status" value="1"/>
</dbReference>
<evidence type="ECO:0000256" key="1">
    <source>
        <dbReference type="ARBA" id="ARBA00038068"/>
    </source>
</evidence>
<dbReference type="GO" id="GO:0045905">
    <property type="term" value="P:positive regulation of translational termination"/>
    <property type="evidence" value="ECO:0007669"/>
    <property type="project" value="TreeGrafter"/>
</dbReference>
<dbReference type="GO" id="GO:0043565">
    <property type="term" value="F:sequence-specific DNA binding"/>
    <property type="evidence" value="ECO:0007669"/>
    <property type="project" value="TreeGrafter"/>
</dbReference>
<gene>
    <name evidence="6" type="primary">LOC115631208</name>
</gene>
<accession>A0A6J2U8A2</accession>
<dbReference type="SMART" id="SM00558">
    <property type="entry name" value="JmjC"/>
    <property type="match status" value="1"/>
</dbReference>
<dbReference type="SUPFAM" id="SSF51197">
    <property type="entry name" value="Clavaminate synthase-like"/>
    <property type="match status" value="1"/>
</dbReference>
<dbReference type="InterPro" id="IPR003347">
    <property type="entry name" value="JmjC_dom"/>
</dbReference>
<comment type="similarity">
    <text evidence="1">Belongs to the JMJD6 family.</text>
</comment>
<dbReference type="CTD" id="65094"/>
<proteinExistence type="inferred from homology"/>
<evidence type="ECO:0000256" key="3">
    <source>
        <dbReference type="ARBA" id="ARBA00082904"/>
    </source>
</evidence>
<keyword evidence="5" id="KW-1185">Reference proteome</keyword>
<dbReference type="GO" id="GO:0005737">
    <property type="term" value="C:cytoplasm"/>
    <property type="evidence" value="ECO:0007669"/>
    <property type="project" value="TreeGrafter"/>
</dbReference>
<feature type="domain" description="JmjC" evidence="4">
    <location>
        <begin position="169"/>
        <end position="320"/>
    </location>
</feature>
<dbReference type="PROSITE" id="PS51184">
    <property type="entry name" value="JMJC"/>
    <property type="match status" value="1"/>
</dbReference>
<dbReference type="Gene3D" id="2.60.120.650">
    <property type="entry name" value="Cupin"/>
    <property type="match status" value="1"/>
</dbReference>
<dbReference type="Pfam" id="PF02373">
    <property type="entry name" value="JmjC"/>
    <property type="match status" value="1"/>
</dbReference>